<dbReference type="RefSeq" id="WP_084147496.1">
    <property type="nucleotide sequence ID" value="NZ_CP028426.1"/>
</dbReference>
<sequence length="89" mass="10042">MRGGYEALIVSAIESIRDNPRVLGSRERDDLASGLRTFHLRGSRNKVSPAARRIASPRHFVVYRQTDDIVQVVRLLHEAMDISVVPFAE</sequence>
<accession>A0ABT7C8E7</accession>
<dbReference type="Pfam" id="PF05016">
    <property type="entry name" value="ParE_toxin"/>
    <property type="match status" value="1"/>
</dbReference>
<dbReference type="Proteomes" id="UP001170379">
    <property type="component" value="Unassembled WGS sequence"/>
</dbReference>
<keyword evidence="1" id="KW-1277">Toxin-antitoxin system</keyword>
<keyword evidence="3" id="KW-1185">Reference proteome</keyword>
<evidence type="ECO:0000256" key="1">
    <source>
        <dbReference type="ARBA" id="ARBA00022649"/>
    </source>
</evidence>
<proteinExistence type="predicted"/>
<evidence type="ECO:0000313" key="2">
    <source>
        <dbReference type="EMBL" id="MDJ1371413.1"/>
    </source>
</evidence>
<organism evidence="2 3">
    <name type="scientific">Gulosibacter molinativorax</name>
    <dbReference type="NCBI Taxonomy" id="256821"/>
    <lineage>
        <taxon>Bacteria</taxon>
        <taxon>Bacillati</taxon>
        <taxon>Actinomycetota</taxon>
        <taxon>Actinomycetes</taxon>
        <taxon>Micrococcales</taxon>
        <taxon>Microbacteriaceae</taxon>
        <taxon>Gulosibacter</taxon>
    </lineage>
</organism>
<name>A0ABT7C8E7_9MICO</name>
<gene>
    <name evidence="2" type="ORF">C7K25_08535</name>
</gene>
<reference evidence="2" key="2">
    <citation type="journal article" date="2022" name="Sci. Rep.">
        <title>In silico prediction of the enzymes involved in the degradation of the herbicide molinate by Gulosibacter molinativorax ON4T.</title>
        <authorList>
            <person name="Lopes A.R."/>
            <person name="Bunin E."/>
            <person name="Viana A.T."/>
            <person name="Froufe H."/>
            <person name="Munoz-Merida A."/>
            <person name="Pinho D."/>
            <person name="Figueiredo J."/>
            <person name="Barroso C."/>
            <person name="Vaz-Moreira I."/>
            <person name="Bellanger X."/>
            <person name="Egas C."/>
            <person name="Nunes O.C."/>
        </authorList>
    </citation>
    <scope>NUCLEOTIDE SEQUENCE</scope>
    <source>
        <strain evidence="2">ON4</strain>
    </source>
</reference>
<dbReference type="InterPro" id="IPR007712">
    <property type="entry name" value="RelE/ParE_toxin"/>
</dbReference>
<protein>
    <submittedName>
        <fullName evidence="2">Type II toxin-antitoxin system RelE/ParE family toxin</fullName>
    </submittedName>
</protein>
<dbReference type="EMBL" id="PXVD01000012">
    <property type="protein sequence ID" value="MDJ1371413.1"/>
    <property type="molecule type" value="Genomic_DNA"/>
</dbReference>
<comment type="caution">
    <text evidence="2">The sequence shown here is derived from an EMBL/GenBank/DDBJ whole genome shotgun (WGS) entry which is preliminary data.</text>
</comment>
<dbReference type="Gene3D" id="3.30.2310.20">
    <property type="entry name" value="RelE-like"/>
    <property type="match status" value="1"/>
</dbReference>
<evidence type="ECO:0000313" key="3">
    <source>
        <dbReference type="Proteomes" id="UP001170379"/>
    </source>
</evidence>
<dbReference type="InterPro" id="IPR035093">
    <property type="entry name" value="RelE/ParE_toxin_dom_sf"/>
</dbReference>
<reference evidence="2" key="1">
    <citation type="submission" date="2018-03" db="EMBL/GenBank/DDBJ databases">
        <authorList>
            <person name="Nunes O.C."/>
            <person name="Lopes A.R."/>
            <person name="Froufe H."/>
            <person name="Munoz-Merida A."/>
            <person name="Barroso C."/>
            <person name="Egas C."/>
        </authorList>
    </citation>
    <scope>NUCLEOTIDE SEQUENCE</scope>
    <source>
        <strain evidence="2">ON4</strain>
    </source>
</reference>